<name>T0XWS1_9ZZZZ</name>
<reference evidence="3" key="1">
    <citation type="submission" date="2013-08" db="EMBL/GenBank/DDBJ databases">
        <authorList>
            <person name="Mendez C."/>
            <person name="Richter M."/>
            <person name="Ferrer M."/>
            <person name="Sanchez J."/>
        </authorList>
    </citation>
    <scope>NUCLEOTIDE SEQUENCE</scope>
</reference>
<sequence>MEKHDVIVIGAGISGLSAAYHLIKKNPSLDILVVDRAKSYGQGNTGRSAAGFRDMFSSRINHLLSSSSISFYKHVQEEEHHDLGMKFVGYLFLAANNDRGRTLEKSLKNIPGTRIVEMDELRKTILNSELDPEVAGMLSLDPIDFGIFGKNCGVIEPDLICNFYYNSLKEKNVKFSFGTNVEKLSLNPLKKLNFPGEPFLWQDKHIGSIETSSGEFSAGKYVIAMDSWSNTLLDPIGVDSHQRPKKRQIFQISGSSVEKLLFNDHFSSYGTLPFTIL</sequence>
<dbReference type="InterPro" id="IPR036188">
    <property type="entry name" value="FAD/NAD-bd_sf"/>
</dbReference>
<reference evidence="3" key="2">
    <citation type="journal article" date="2014" name="ISME J.">
        <title>Microbial stratification in low pH oxic and suboxic macroscopic growths along an acid mine drainage.</title>
        <authorList>
            <person name="Mendez-Garcia C."/>
            <person name="Mesa V."/>
            <person name="Sprenger R.R."/>
            <person name="Richter M."/>
            <person name="Diez M.S."/>
            <person name="Solano J."/>
            <person name="Bargiela R."/>
            <person name="Golyshina O.V."/>
            <person name="Manteca A."/>
            <person name="Ramos J.L."/>
            <person name="Gallego J.R."/>
            <person name="Llorente I."/>
            <person name="Martins Dos Santos V.A."/>
            <person name="Jensen O.N."/>
            <person name="Pelaez A.I."/>
            <person name="Sanchez J."/>
            <person name="Ferrer M."/>
        </authorList>
    </citation>
    <scope>NUCLEOTIDE SEQUENCE</scope>
</reference>
<dbReference type="AlphaFoldDB" id="T0XWS1"/>
<protein>
    <submittedName>
        <fullName evidence="3">FAD dependent oxidoreductase</fullName>
        <ecNumber evidence="3">1.4.3.1</ecNumber>
    </submittedName>
</protein>
<dbReference type="SUPFAM" id="SSF51905">
    <property type="entry name" value="FAD/NAD(P)-binding domain"/>
    <property type="match status" value="1"/>
</dbReference>
<dbReference type="Pfam" id="PF01266">
    <property type="entry name" value="DAO"/>
    <property type="match status" value="1"/>
</dbReference>
<evidence type="ECO:0000259" key="2">
    <source>
        <dbReference type="Pfam" id="PF01266"/>
    </source>
</evidence>
<accession>T0XWS1</accession>
<dbReference type="Gene3D" id="3.50.50.60">
    <property type="entry name" value="FAD/NAD(P)-binding domain"/>
    <property type="match status" value="2"/>
</dbReference>
<dbReference type="PANTHER" id="PTHR13847">
    <property type="entry name" value="SARCOSINE DEHYDROGENASE-RELATED"/>
    <property type="match status" value="1"/>
</dbReference>
<evidence type="ECO:0000256" key="1">
    <source>
        <dbReference type="ARBA" id="ARBA00023002"/>
    </source>
</evidence>
<dbReference type="PANTHER" id="PTHR13847:SF287">
    <property type="entry name" value="FAD-DEPENDENT OXIDOREDUCTASE DOMAIN-CONTAINING PROTEIN 1"/>
    <property type="match status" value="1"/>
</dbReference>
<gene>
    <name evidence="3" type="ORF">B1B_19220</name>
</gene>
<comment type="caution">
    <text evidence="3">The sequence shown here is derived from an EMBL/GenBank/DDBJ whole genome shotgun (WGS) entry which is preliminary data.</text>
</comment>
<dbReference type="GO" id="GO:0005737">
    <property type="term" value="C:cytoplasm"/>
    <property type="evidence" value="ECO:0007669"/>
    <property type="project" value="TreeGrafter"/>
</dbReference>
<feature type="non-terminal residue" evidence="3">
    <location>
        <position position="277"/>
    </location>
</feature>
<feature type="domain" description="FAD dependent oxidoreductase" evidence="2">
    <location>
        <begin position="5"/>
        <end position="253"/>
    </location>
</feature>
<dbReference type="InterPro" id="IPR006076">
    <property type="entry name" value="FAD-dep_OxRdtase"/>
</dbReference>
<dbReference type="EC" id="1.4.3.1" evidence="3"/>
<organism evidence="3">
    <name type="scientific">mine drainage metagenome</name>
    <dbReference type="NCBI Taxonomy" id="410659"/>
    <lineage>
        <taxon>unclassified sequences</taxon>
        <taxon>metagenomes</taxon>
        <taxon>ecological metagenomes</taxon>
    </lineage>
</organism>
<proteinExistence type="predicted"/>
<dbReference type="GO" id="GO:0008445">
    <property type="term" value="F:D-aspartate oxidase activity"/>
    <property type="evidence" value="ECO:0007669"/>
    <property type="project" value="UniProtKB-EC"/>
</dbReference>
<evidence type="ECO:0000313" key="3">
    <source>
        <dbReference type="EMBL" id="EQD27266.1"/>
    </source>
</evidence>
<keyword evidence="1 3" id="KW-0560">Oxidoreductase</keyword>
<dbReference type="EMBL" id="AUZY01012907">
    <property type="protein sequence ID" value="EQD27266.1"/>
    <property type="molecule type" value="Genomic_DNA"/>
</dbReference>